<proteinExistence type="predicted"/>
<protein>
    <recommendedName>
        <fullName evidence="3">UBN2 domain-containing protein</fullName>
    </recommendedName>
</protein>
<evidence type="ECO:0000313" key="2">
    <source>
        <dbReference type="Proteomes" id="UP000828251"/>
    </source>
</evidence>
<name>A0A9D3W3S5_9ROSI</name>
<organism evidence="1 2">
    <name type="scientific">Gossypium stocksii</name>
    <dbReference type="NCBI Taxonomy" id="47602"/>
    <lineage>
        <taxon>Eukaryota</taxon>
        <taxon>Viridiplantae</taxon>
        <taxon>Streptophyta</taxon>
        <taxon>Embryophyta</taxon>
        <taxon>Tracheophyta</taxon>
        <taxon>Spermatophyta</taxon>
        <taxon>Magnoliopsida</taxon>
        <taxon>eudicotyledons</taxon>
        <taxon>Gunneridae</taxon>
        <taxon>Pentapetalae</taxon>
        <taxon>rosids</taxon>
        <taxon>malvids</taxon>
        <taxon>Malvales</taxon>
        <taxon>Malvaceae</taxon>
        <taxon>Malvoideae</taxon>
        <taxon>Gossypium</taxon>
    </lineage>
</organism>
<dbReference type="Pfam" id="PF14223">
    <property type="entry name" value="Retrotran_gag_2"/>
    <property type="match status" value="1"/>
</dbReference>
<dbReference type="EMBL" id="JAIQCV010000004">
    <property type="protein sequence ID" value="KAH1107555.1"/>
    <property type="molecule type" value="Genomic_DNA"/>
</dbReference>
<reference evidence="1 2" key="1">
    <citation type="journal article" date="2021" name="Plant Biotechnol. J.">
        <title>Multi-omics assisted identification of the key and species-specific regulatory components of drought-tolerant mechanisms in Gossypium stocksii.</title>
        <authorList>
            <person name="Yu D."/>
            <person name="Ke L."/>
            <person name="Zhang D."/>
            <person name="Wu Y."/>
            <person name="Sun Y."/>
            <person name="Mei J."/>
            <person name="Sun J."/>
            <person name="Sun Y."/>
        </authorList>
    </citation>
    <scope>NUCLEOTIDE SEQUENCE [LARGE SCALE GENOMIC DNA]</scope>
    <source>
        <strain evidence="2">cv. E1</strain>
        <tissue evidence="1">Leaf</tissue>
    </source>
</reference>
<comment type="caution">
    <text evidence="1">The sequence shown here is derived from an EMBL/GenBank/DDBJ whole genome shotgun (WGS) entry which is preliminary data.</text>
</comment>
<dbReference type="PANTHER" id="PTHR34676">
    <property type="entry name" value="DUF4219 DOMAIN-CONTAINING PROTEIN-RELATED"/>
    <property type="match status" value="1"/>
</dbReference>
<keyword evidence="2" id="KW-1185">Reference proteome</keyword>
<dbReference type="Proteomes" id="UP000828251">
    <property type="component" value="Unassembled WGS sequence"/>
</dbReference>
<sequence>MSRQRIGPNKYSKVSSCSITKEIWDKLKVTHEGTSQVKKSKIKILTLNYETFKMVPKKDIKTMSNRFTIIINSLKSYGKIYPNEDVGLNKKKVVKIKVGVTLKSTTNEGSESSEEVDGDKEIVMFARRFKRFTKSNKGRRFQKNK</sequence>
<evidence type="ECO:0008006" key="3">
    <source>
        <dbReference type="Google" id="ProtNLM"/>
    </source>
</evidence>
<dbReference type="OrthoDB" id="1000712at2759"/>
<dbReference type="AlphaFoldDB" id="A0A9D3W3S5"/>
<gene>
    <name evidence="1" type="ORF">J1N35_011323</name>
</gene>
<dbReference type="PANTHER" id="PTHR34676:SF8">
    <property type="entry name" value="TRANSMEMBRANE PROTEIN"/>
    <property type="match status" value="1"/>
</dbReference>
<evidence type="ECO:0000313" key="1">
    <source>
        <dbReference type="EMBL" id="KAH1107555.1"/>
    </source>
</evidence>
<accession>A0A9D3W3S5</accession>